<gene>
    <name evidence="1" type="ORF">T310_8182</name>
</gene>
<dbReference type="GeneID" id="25320442"/>
<evidence type="ECO:0000313" key="1">
    <source>
        <dbReference type="EMBL" id="KKA17879.1"/>
    </source>
</evidence>
<dbReference type="Proteomes" id="UP000053958">
    <property type="component" value="Unassembled WGS sequence"/>
</dbReference>
<dbReference type="InterPro" id="IPR011009">
    <property type="entry name" value="Kinase-like_dom_sf"/>
</dbReference>
<protein>
    <recommendedName>
        <fullName evidence="3">Aminoglycoside phosphotransferase domain-containing protein</fullName>
    </recommendedName>
</protein>
<dbReference type="AlphaFoldDB" id="A0A0F4YI42"/>
<name>A0A0F4YI42_RASE3</name>
<dbReference type="EMBL" id="LASV01000535">
    <property type="protein sequence ID" value="KKA17879.1"/>
    <property type="molecule type" value="Genomic_DNA"/>
</dbReference>
<accession>A0A0F4YI42</accession>
<dbReference type="RefSeq" id="XP_013324491.1">
    <property type="nucleotide sequence ID" value="XM_013469037.1"/>
</dbReference>
<dbReference type="OrthoDB" id="4207132at2759"/>
<dbReference type="SUPFAM" id="SSF56112">
    <property type="entry name" value="Protein kinase-like (PK-like)"/>
    <property type="match status" value="1"/>
</dbReference>
<keyword evidence="2" id="KW-1185">Reference proteome</keyword>
<evidence type="ECO:0000313" key="2">
    <source>
        <dbReference type="Proteomes" id="UP000053958"/>
    </source>
</evidence>
<reference evidence="1 2" key="1">
    <citation type="submission" date="2015-04" db="EMBL/GenBank/DDBJ databases">
        <authorList>
            <person name="Heijne W.H."/>
            <person name="Fedorova N.D."/>
            <person name="Nierman W.C."/>
            <person name="Vollebregt A.W."/>
            <person name="Zhao Z."/>
            <person name="Wu L."/>
            <person name="Kumar M."/>
            <person name="Stam H."/>
            <person name="van den Berg M.A."/>
            <person name="Pel H.J."/>
        </authorList>
    </citation>
    <scope>NUCLEOTIDE SEQUENCE [LARGE SCALE GENOMIC DNA]</scope>
    <source>
        <strain evidence="1 2">CBS 393.64</strain>
    </source>
</reference>
<evidence type="ECO:0008006" key="3">
    <source>
        <dbReference type="Google" id="ProtNLM"/>
    </source>
</evidence>
<proteinExistence type="predicted"/>
<organism evidence="1 2">
    <name type="scientific">Rasamsonia emersonii (strain ATCC 16479 / CBS 393.64 / IMI 116815)</name>
    <dbReference type="NCBI Taxonomy" id="1408163"/>
    <lineage>
        <taxon>Eukaryota</taxon>
        <taxon>Fungi</taxon>
        <taxon>Dikarya</taxon>
        <taxon>Ascomycota</taxon>
        <taxon>Pezizomycotina</taxon>
        <taxon>Eurotiomycetes</taxon>
        <taxon>Eurotiomycetidae</taxon>
        <taxon>Eurotiales</taxon>
        <taxon>Trichocomaceae</taxon>
        <taxon>Rasamsonia</taxon>
    </lineage>
</organism>
<comment type="caution">
    <text evidence="1">The sequence shown here is derived from an EMBL/GenBank/DDBJ whole genome shotgun (WGS) entry which is preliminary data.</text>
</comment>
<sequence length="151" mass="17811">MSDKPESRRMQRHQELPRNAKAELEALQKLTQNQCTSAPRLVNYLQYEQDEKMWVPGGYLFFILMTRCPGKPLENFHKEPLAKRNEIRKAFEDAEYLRCGVVNADNSHDNLLWDDAAKKCYIVDFKFWTTPSPATAWSKDILEVWFLQEIE</sequence>